<dbReference type="Proteomes" id="UP000743370">
    <property type="component" value="Unassembled WGS sequence"/>
</dbReference>
<reference evidence="1 2" key="1">
    <citation type="submission" date="2020-05" db="EMBL/GenBank/DDBJ databases">
        <title>Vigna angularis (adzuki bean) Var. LongXiaoDou No. 4 denovo assembly.</title>
        <authorList>
            <person name="Xiang H."/>
        </authorList>
    </citation>
    <scope>NUCLEOTIDE SEQUENCE [LARGE SCALE GENOMIC DNA]</scope>
    <source>
        <tissue evidence="1">Leaf</tissue>
    </source>
</reference>
<comment type="caution">
    <text evidence="1">The sequence shown here is derived from an EMBL/GenBank/DDBJ whole genome shotgun (WGS) entry which is preliminary data.</text>
</comment>
<dbReference type="EMBL" id="JABFOF010000001">
    <property type="protein sequence ID" value="KAG2410293.1"/>
    <property type="molecule type" value="Genomic_DNA"/>
</dbReference>
<name>A0A8T0LIB0_PHAAN</name>
<evidence type="ECO:0000313" key="2">
    <source>
        <dbReference type="Proteomes" id="UP000743370"/>
    </source>
</evidence>
<dbReference type="AlphaFoldDB" id="A0A8T0LIB0"/>
<organism evidence="1 2">
    <name type="scientific">Phaseolus angularis</name>
    <name type="common">Azuki bean</name>
    <name type="synonym">Vigna angularis</name>
    <dbReference type="NCBI Taxonomy" id="3914"/>
    <lineage>
        <taxon>Eukaryota</taxon>
        <taxon>Viridiplantae</taxon>
        <taxon>Streptophyta</taxon>
        <taxon>Embryophyta</taxon>
        <taxon>Tracheophyta</taxon>
        <taxon>Spermatophyta</taxon>
        <taxon>Magnoliopsida</taxon>
        <taxon>eudicotyledons</taxon>
        <taxon>Gunneridae</taxon>
        <taxon>Pentapetalae</taxon>
        <taxon>rosids</taxon>
        <taxon>fabids</taxon>
        <taxon>Fabales</taxon>
        <taxon>Fabaceae</taxon>
        <taxon>Papilionoideae</taxon>
        <taxon>50 kb inversion clade</taxon>
        <taxon>NPAAA clade</taxon>
        <taxon>indigoferoid/millettioid clade</taxon>
        <taxon>Phaseoleae</taxon>
        <taxon>Vigna</taxon>
    </lineage>
</organism>
<protein>
    <submittedName>
        <fullName evidence="1">Uncharacterized protein</fullName>
    </submittedName>
</protein>
<sequence length="245" mass="26009">MGGGGVMRTAAKGTGIGVFWSGLRGFPVALPTEKSVRNASPPLSVAGVLSQGAKTAEVVSVHTAASWDEWDSADNSGLVVPRVLFVSVPKEAKKAIADLKDAIDHLGAVKPDALAEFGAEETEEVEKLSSCASGVVETPEKMEASSKSHSRNVFSNMSDRLRNVKDSVIELVRMCRVPGFLRNIFSSSDTEKEKMDAGADADGNTKPSFFDSKYLRGILLDLDSWNFGNGVDVGVKGVCGLRPSF</sequence>
<gene>
    <name evidence="1" type="ORF">HKW66_Vig0009580</name>
</gene>
<accession>A0A8T0LIB0</accession>
<proteinExistence type="predicted"/>
<evidence type="ECO:0000313" key="1">
    <source>
        <dbReference type="EMBL" id="KAG2410293.1"/>
    </source>
</evidence>